<gene>
    <name evidence="7 8" type="primary">COQ4</name>
    <name evidence="8" type="ORF">BG015_011499</name>
</gene>
<dbReference type="Proteomes" id="UP000748756">
    <property type="component" value="Unassembled WGS sequence"/>
</dbReference>
<evidence type="ECO:0000256" key="6">
    <source>
        <dbReference type="ARBA" id="ARBA00081568"/>
    </source>
</evidence>
<evidence type="ECO:0000256" key="2">
    <source>
        <dbReference type="ARBA" id="ARBA00022792"/>
    </source>
</evidence>
<dbReference type="HAMAP" id="MF_03111">
    <property type="entry name" value="Coq4"/>
    <property type="match status" value="1"/>
</dbReference>
<feature type="binding site" evidence="7">
    <location>
        <position position="186"/>
    </location>
    <ligand>
        <name>Zn(2+)</name>
        <dbReference type="ChEBI" id="CHEBI:29105"/>
    </ligand>
</feature>
<evidence type="ECO:0000313" key="8">
    <source>
        <dbReference type="EMBL" id="KAF9146780.1"/>
    </source>
</evidence>
<evidence type="ECO:0000256" key="7">
    <source>
        <dbReference type="HAMAP-Rule" id="MF_03111"/>
    </source>
</evidence>
<reference evidence="8" key="1">
    <citation type="journal article" date="2020" name="Fungal Divers.">
        <title>Resolving the Mortierellaceae phylogeny through synthesis of multi-gene phylogenetics and phylogenomics.</title>
        <authorList>
            <person name="Vandepol N."/>
            <person name="Liber J."/>
            <person name="Desiro A."/>
            <person name="Na H."/>
            <person name="Kennedy M."/>
            <person name="Barry K."/>
            <person name="Grigoriev I.V."/>
            <person name="Miller A.N."/>
            <person name="O'Donnell K."/>
            <person name="Stajich J.E."/>
            <person name="Bonito G."/>
        </authorList>
    </citation>
    <scope>NUCLEOTIDE SEQUENCE</scope>
    <source>
        <strain evidence="8">NRRL 6426</strain>
    </source>
</reference>
<keyword evidence="5 7" id="KW-0456">Lyase</keyword>
<dbReference type="GO" id="GO:0008270">
    <property type="term" value="F:zinc ion binding"/>
    <property type="evidence" value="ECO:0007669"/>
    <property type="project" value="UniProtKB-UniRule"/>
</dbReference>
<dbReference type="PANTHER" id="PTHR12922:SF7">
    <property type="entry name" value="UBIQUINONE BIOSYNTHESIS PROTEIN COQ4 HOMOLOG, MITOCHONDRIAL"/>
    <property type="match status" value="1"/>
</dbReference>
<accession>A0A9P5RW12</accession>
<keyword evidence="7" id="KW-0479">Metal-binding</keyword>
<keyword evidence="7" id="KW-0862">Zinc</keyword>
<comment type="catalytic activity">
    <reaction evidence="7">
        <text>a 4-hydroxy-3-methoxy-5-(all-trans-polyprenyl)benzoate + H(+) = a 2-methoxy-6-(all-trans-polyprenyl)phenol + CO2</text>
        <dbReference type="Rhea" id="RHEA:81179"/>
        <dbReference type="Rhea" id="RHEA-COMP:9551"/>
        <dbReference type="Rhea" id="RHEA-COMP:10931"/>
        <dbReference type="ChEBI" id="CHEBI:15378"/>
        <dbReference type="ChEBI" id="CHEBI:16526"/>
        <dbReference type="ChEBI" id="CHEBI:62731"/>
        <dbReference type="ChEBI" id="CHEBI:84443"/>
        <dbReference type="EC" id="4.1.1.130"/>
    </reaction>
</comment>
<evidence type="ECO:0000256" key="3">
    <source>
        <dbReference type="ARBA" id="ARBA00023128"/>
    </source>
</evidence>
<proteinExistence type="inferred from homology"/>
<feature type="binding site" evidence="7">
    <location>
        <position position="183"/>
    </location>
    <ligand>
        <name>Zn(2+)</name>
        <dbReference type="ChEBI" id="CHEBI:29105"/>
    </ligand>
</feature>
<keyword evidence="8" id="KW-0830">Ubiquinone</keyword>
<dbReference type="InterPro" id="IPR007715">
    <property type="entry name" value="Coq4"/>
</dbReference>
<dbReference type="GO" id="GO:0120539">
    <property type="term" value="F:4-hydroxy-3-methoxy-5-polyprenylbenzoate decarboxylase activity"/>
    <property type="evidence" value="ECO:0007669"/>
    <property type="project" value="UniProtKB-EC"/>
</dbReference>
<dbReference type="PANTHER" id="PTHR12922">
    <property type="entry name" value="UBIQUINONE BIOSYNTHESIS PROTEIN"/>
    <property type="match status" value="1"/>
</dbReference>
<evidence type="ECO:0000256" key="1">
    <source>
        <dbReference type="ARBA" id="ARBA00022688"/>
    </source>
</evidence>
<dbReference type="InterPro" id="IPR027540">
    <property type="entry name" value="Coq4_euk"/>
</dbReference>
<dbReference type="AlphaFoldDB" id="A0A9P5RW12"/>
<comment type="cofactor">
    <cofactor evidence="7">
        <name>Zn(2+)</name>
        <dbReference type="ChEBI" id="CHEBI:29105"/>
    </cofactor>
</comment>
<keyword evidence="4 7" id="KW-0472">Membrane</keyword>
<sequence>MSARIFTRTNPSALKQCLARTGTNSTLARSTRAATAAPCASLFTFRSPLEAPTGKLYEGHIPISPLQRTILAVGSAFTALANPLRGDMVAALGETTSGIFLNRIRDQMLQDPEGRRILRERPVITSETMQLDTLRQLPDGTFGREYVRFLDDQQVSPDTREPVHFVDSEELAYVMQRYRETHDFYHTLTGLPVTVDGEIALKWFEMAQTGLPMTMLSSFFGPLRLSSEERKRLFNVYVPWALENGSTSKLLMNVRWEEWMEKPVEEVQRELGVRPCPQV</sequence>
<evidence type="ECO:0000256" key="4">
    <source>
        <dbReference type="ARBA" id="ARBA00023136"/>
    </source>
</evidence>
<name>A0A9P5RW12_9FUNG</name>
<comment type="function">
    <text evidence="7">Lyase that catalyzes the C1-decarboxylation of 4-hydroxy-3-methoxy-5-(all-trans-polyprenyl)benzoic acid into 2-methoxy-6-(all-trans-polyprenyl)phenol during ubiquinone biosynthesis.</text>
</comment>
<comment type="caution">
    <text evidence="8">The sequence shown here is derived from an EMBL/GenBank/DDBJ whole genome shotgun (WGS) entry which is preliminary data.</text>
</comment>
<keyword evidence="1 7" id="KW-0831">Ubiquinone biosynthesis</keyword>
<dbReference type="EMBL" id="JAAAUQ010000895">
    <property type="protein sequence ID" value="KAF9146780.1"/>
    <property type="molecule type" value="Genomic_DNA"/>
</dbReference>
<keyword evidence="2 7" id="KW-0999">Mitochondrion inner membrane</keyword>
<evidence type="ECO:0000313" key="9">
    <source>
        <dbReference type="Proteomes" id="UP000748756"/>
    </source>
</evidence>
<comment type="similarity">
    <text evidence="7">Belongs to the COQ4 family.</text>
</comment>
<feature type="binding site" evidence="7">
    <location>
        <position position="198"/>
    </location>
    <ligand>
        <name>Zn(2+)</name>
        <dbReference type="ChEBI" id="CHEBI:29105"/>
    </ligand>
</feature>
<dbReference type="OrthoDB" id="4249at2759"/>
<dbReference type="GO" id="GO:0031314">
    <property type="term" value="C:extrinsic component of mitochondrial inner membrane"/>
    <property type="evidence" value="ECO:0007669"/>
    <property type="project" value="UniProtKB-UniRule"/>
</dbReference>
<protein>
    <recommendedName>
        <fullName evidence="6">4-hydroxy-3-methoxy-5-polyprenylbenzoate decarboxylase</fullName>
    </recommendedName>
</protein>
<organism evidence="8 9">
    <name type="scientific">Linnemannia schmuckeri</name>
    <dbReference type="NCBI Taxonomy" id="64567"/>
    <lineage>
        <taxon>Eukaryota</taxon>
        <taxon>Fungi</taxon>
        <taxon>Fungi incertae sedis</taxon>
        <taxon>Mucoromycota</taxon>
        <taxon>Mortierellomycotina</taxon>
        <taxon>Mortierellomycetes</taxon>
        <taxon>Mortierellales</taxon>
        <taxon>Mortierellaceae</taxon>
        <taxon>Linnemannia</taxon>
    </lineage>
</organism>
<comment type="subunit">
    <text evidence="7">Component of a multi-subunit COQ enzyme complex, composed of at least COQ3, COQ4, COQ5, COQ6, COQ7 and COQ9.</text>
</comment>
<keyword evidence="9" id="KW-1185">Reference proteome</keyword>
<comment type="pathway">
    <text evidence="7">Cofactor biosynthesis; ubiquinone biosynthesis.</text>
</comment>
<comment type="subcellular location">
    <subcellularLocation>
        <location evidence="7">Mitochondrion inner membrane</location>
        <topology evidence="7">Peripheral membrane protein</topology>
        <orientation evidence="7">Matrix side</orientation>
    </subcellularLocation>
</comment>
<keyword evidence="3 7" id="KW-0496">Mitochondrion</keyword>
<feature type="binding site" evidence="7">
    <location>
        <position position="182"/>
    </location>
    <ligand>
        <name>Zn(2+)</name>
        <dbReference type="ChEBI" id="CHEBI:29105"/>
    </ligand>
</feature>
<dbReference type="Pfam" id="PF05019">
    <property type="entry name" value="Coq4"/>
    <property type="match status" value="1"/>
</dbReference>
<evidence type="ECO:0000256" key="5">
    <source>
        <dbReference type="ARBA" id="ARBA00023239"/>
    </source>
</evidence>